<dbReference type="GeneTree" id="ENSGT01010000222294"/>
<evidence type="ECO:0000313" key="4">
    <source>
        <dbReference type="Proteomes" id="UP000261500"/>
    </source>
</evidence>
<dbReference type="InterPro" id="IPR003598">
    <property type="entry name" value="Ig_sub2"/>
</dbReference>
<dbReference type="SMART" id="SM00408">
    <property type="entry name" value="IGc2"/>
    <property type="match status" value="2"/>
</dbReference>
<name>A0A3B3VHS1_9TELE</name>
<dbReference type="Gene3D" id="2.60.40.10">
    <property type="entry name" value="Immunoglobulins"/>
    <property type="match status" value="3"/>
</dbReference>
<reference evidence="3" key="2">
    <citation type="submission" date="2025-09" db="UniProtKB">
        <authorList>
            <consortium name="Ensembl"/>
        </authorList>
    </citation>
    <scope>IDENTIFICATION</scope>
</reference>
<dbReference type="AlphaFoldDB" id="A0A3B3VHS1"/>
<evidence type="ECO:0000256" key="1">
    <source>
        <dbReference type="SAM" id="SignalP"/>
    </source>
</evidence>
<dbReference type="STRING" id="48699.ENSPLAP00000024548"/>
<evidence type="ECO:0000259" key="2">
    <source>
        <dbReference type="PROSITE" id="PS50835"/>
    </source>
</evidence>
<evidence type="ECO:0000313" key="3">
    <source>
        <dbReference type="Ensembl" id="ENSPLAP00000024548.1"/>
    </source>
</evidence>
<keyword evidence="1" id="KW-0732">Signal</keyword>
<feature type="domain" description="Ig-like" evidence="2">
    <location>
        <begin position="307"/>
        <end position="387"/>
    </location>
</feature>
<dbReference type="PANTHER" id="PTHR46013:SF4">
    <property type="entry name" value="B-CELL RECEPTOR CD22-RELATED"/>
    <property type="match status" value="1"/>
</dbReference>
<protein>
    <recommendedName>
        <fullName evidence="2">Ig-like domain-containing protein</fullName>
    </recommendedName>
</protein>
<dbReference type="Pfam" id="PF13927">
    <property type="entry name" value="Ig_3"/>
    <property type="match status" value="1"/>
</dbReference>
<sequence>MAWLESVCLCRSTHVFLLLLFFFWVRGQNGWSVTYSSSQICTIKGSTVDLKCNYTHPDTVGDTVIEVRKLIWYTKGDNYAPVDLKDDQDYAGRIKYKHGCTVAIRDVRESDSAVYKFRFITNHQNGKYTGSPGVTLSVSAVELQVIKWEHKQSGTLAEMTCKSKCLSDLHPYIWVKNGQDVLTQTSSSFSYTFSDADRISCAAAGHRNFPSPSVCQLNMPNLPSVSMSSSGHIVEGDPINLTCSSDANPAATYTWYKKDTSGPISKGSQLVFKSIQSSDSGEYYCKAQNVLRIKASKVVFIDVKYAPNLPRISLSASEIMEGISLTLSCSSDSNPAANYTWFKEKEKMPQSSGQNLTITNIGRQHSGLYFCEAHNSRGSHKSAIHLTVAASKSAKALISVIYADGPFLFTFCVYIPIFH</sequence>
<organism evidence="3 4">
    <name type="scientific">Poecilia latipinna</name>
    <name type="common">sailfin molly</name>
    <dbReference type="NCBI Taxonomy" id="48699"/>
    <lineage>
        <taxon>Eukaryota</taxon>
        <taxon>Metazoa</taxon>
        <taxon>Chordata</taxon>
        <taxon>Craniata</taxon>
        <taxon>Vertebrata</taxon>
        <taxon>Euteleostomi</taxon>
        <taxon>Actinopterygii</taxon>
        <taxon>Neopterygii</taxon>
        <taxon>Teleostei</taxon>
        <taxon>Neoteleostei</taxon>
        <taxon>Acanthomorphata</taxon>
        <taxon>Ovalentaria</taxon>
        <taxon>Atherinomorphae</taxon>
        <taxon>Cyprinodontiformes</taxon>
        <taxon>Poeciliidae</taxon>
        <taxon>Poeciliinae</taxon>
        <taxon>Poecilia</taxon>
    </lineage>
</organism>
<dbReference type="InterPro" id="IPR003599">
    <property type="entry name" value="Ig_sub"/>
</dbReference>
<dbReference type="InterPro" id="IPR007110">
    <property type="entry name" value="Ig-like_dom"/>
</dbReference>
<reference evidence="3" key="1">
    <citation type="submission" date="2025-08" db="UniProtKB">
        <authorList>
            <consortium name="Ensembl"/>
        </authorList>
    </citation>
    <scope>IDENTIFICATION</scope>
</reference>
<accession>A0A3B3VHS1</accession>
<dbReference type="Pfam" id="PF13895">
    <property type="entry name" value="Ig_2"/>
    <property type="match status" value="1"/>
</dbReference>
<dbReference type="PROSITE" id="PS50835">
    <property type="entry name" value="IG_LIKE"/>
    <property type="match status" value="2"/>
</dbReference>
<feature type="chain" id="PRO_5017466692" description="Ig-like domain-containing protein" evidence="1">
    <location>
        <begin position="28"/>
        <end position="419"/>
    </location>
</feature>
<dbReference type="Proteomes" id="UP000261500">
    <property type="component" value="Unplaced"/>
</dbReference>
<dbReference type="InterPro" id="IPR036179">
    <property type="entry name" value="Ig-like_dom_sf"/>
</dbReference>
<dbReference type="InterPro" id="IPR013783">
    <property type="entry name" value="Ig-like_fold"/>
</dbReference>
<feature type="domain" description="Ig-like" evidence="2">
    <location>
        <begin position="223"/>
        <end position="296"/>
    </location>
</feature>
<dbReference type="Ensembl" id="ENSPLAT00000003106.1">
    <property type="protein sequence ID" value="ENSPLAP00000024548.1"/>
    <property type="gene ID" value="ENSPLAG00000010889.1"/>
</dbReference>
<dbReference type="PANTHER" id="PTHR46013">
    <property type="entry name" value="VASCULAR CELL ADHESION MOLECULE 1"/>
    <property type="match status" value="1"/>
</dbReference>
<proteinExistence type="predicted"/>
<dbReference type="SUPFAM" id="SSF48726">
    <property type="entry name" value="Immunoglobulin"/>
    <property type="match status" value="3"/>
</dbReference>
<dbReference type="CDD" id="cd00096">
    <property type="entry name" value="Ig"/>
    <property type="match status" value="1"/>
</dbReference>
<feature type="signal peptide" evidence="1">
    <location>
        <begin position="1"/>
        <end position="27"/>
    </location>
</feature>
<keyword evidence="4" id="KW-1185">Reference proteome</keyword>
<dbReference type="SMART" id="SM00409">
    <property type="entry name" value="IG"/>
    <property type="match status" value="3"/>
</dbReference>